<dbReference type="Proteomes" id="UP001497480">
    <property type="component" value="Unassembled WGS sequence"/>
</dbReference>
<gene>
    <name evidence="1" type="ORF">LLUT_LOCUS30862</name>
</gene>
<proteinExistence type="predicted"/>
<reference evidence="1 2" key="1">
    <citation type="submission" date="2024-03" db="EMBL/GenBank/DDBJ databases">
        <authorList>
            <person name="Martinez-Hernandez J."/>
        </authorList>
    </citation>
    <scope>NUCLEOTIDE SEQUENCE [LARGE SCALE GENOMIC DNA]</scope>
</reference>
<sequence>MAIVGQLNSSARSLHCSQNEPSALNYPVDRVHGLANNPNWIAVETLMCDWSVFEGYLVLRLPSGVV</sequence>
<dbReference type="AlphaFoldDB" id="A0AAV1Y7E0"/>
<organism evidence="1 2">
    <name type="scientific">Lupinus luteus</name>
    <name type="common">European yellow lupine</name>
    <dbReference type="NCBI Taxonomy" id="3873"/>
    <lineage>
        <taxon>Eukaryota</taxon>
        <taxon>Viridiplantae</taxon>
        <taxon>Streptophyta</taxon>
        <taxon>Embryophyta</taxon>
        <taxon>Tracheophyta</taxon>
        <taxon>Spermatophyta</taxon>
        <taxon>Magnoliopsida</taxon>
        <taxon>eudicotyledons</taxon>
        <taxon>Gunneridae</taxon>
        <taxon>Pentapetalae</taxon>
        <taxon>rosids</taxon>
        <taxon>fabids</taxon>
        <taxon>Fabales</taxon>
        <taxon>Fabaceae</taxon>
        <taxon>Papilionoideae</taxon>
        <taxon>50 kb inversion clade</taxon>
        <taxon>genistoids sensu lato</taxon>
        <taxon>core genistoids</taxon>
        <taxon>Genisteae</taxon>
        <taxon>Lupinus</taxon>
    </lineage>
</organism>
<name>A0AAV1Y7E0_LUPLU</name>
<protein>
    <submittedName>
        <fullName evidence="1">Uncharacterized protein</fullName>
    </submittedName>
</protein>
<dbReference type="EMBL" id="CAXHTB010000022">
    <property type="protein sequence ID" value="CAL0329802.1"/>
    <property type="molecule type" value="Genomic_DNA"/>
</dbReference>
<comment type="caution">
    <text evidence="1">The sequence shown here is derived from an EMBL/GenBank/DDBJ whole genome shotgun (WGS) entry which is preliminary data.</text>
</comment>
<evidence type="ECO:0000313" key="1">
    <source>
        <dbReference type="EMBL" id="CAL0329802.1"/>
    </source>
</evidence>
<accession>A0AAV1Y7E0</accession>
<keyword evidence="2" id="KW-1185">Reference proteome</keyword>
<evidence type="ECO:0000313" key="2">
    <source>
        <dbReference type="Proteomes" id="UP001497480"/>
    </source>
</evidence>